<evidence type="ECO:0000256" key="3">
    <source>
        <dbReference type="ARBA" id="ARBA00022692"/>
    </source>
</evidence>
<organism evidence="8 9">
    <name type="scientific">Pristionchus mayeri</name>
    <dbReference type="NCBI Taxonomy" id="1317129"/>
    <lineage>
        <taxon>Eukaryota</taxon>
        <taxon>Metazoa</taxon>
        <taxon>Ecdysozoa</taxon>
        <taxon>Nematoda</taxon>
        <taxon>Chromadorea</taxon>
        <taxon>Rhabditida</taxon>
        <taxon>Rhabditina</taxon>
        <taxon>Diplogasteromorpha</taxon>
        <taxon>Diplogasteroidea</taxon>
        <taxon>Neodiplogasteridae</taxon>
        <taxon>Pristionchus</taxon>
    </lineage>
</organism>
<reference evidence="9" key="1">
    <citation type="submission" date="2022-10" db="EMBL/GenBank/DDBJ databases">
        <title>Genome assembly of Pristionchus species.</title>
        <authorList>
            <person name="Yoshida K."/>
            <person name="Sommer R.J."/>
        </authorList>
    </citation>
    <scope>NUCLEOTIDE SEQUENCE [LARGE SCALE GENOMIC DNA]</scope>
    <source>
        <strain evidence="9">RS5460</strain>
    </source>
</reference>
<keyword evidence="6 7" id="KW-0472">Membrane</keyword>
<dbReference type="FunFam" id="1.20.1250.20:FF:000537">
    <property type="entry name" value="Peptide transporter family 2"/>
    <property type="match status" value="1"/>
</dbReference>
<protein>
    <submittedName>
        <fullName evidence="8">Uncharacterized protein</fullName>
    </submittedName>
</protein>
<dbReference type="Pfam" id="PF00854">
    <property type="entry name" value="PTR2"/>
    <property type="match status" value="1"/>
</dbReference>
<feature type="non-terminal residue" evidence="8">
    <location>
        <position position="1"/>
    </location>
</feature>
<comment type="caution">
    <text evidence="8">The sequence shown here is derived from an EMBL/GenBank/DDBJ whole genome shotgun (WGS) entry which is preliminary data.</text>
</comment>
<dbReference type="GO" id="GO:0016020">
    <property type="term" value="C:membrane"/>
    <property type="evidence" value="ECO:0007669"/>
    <property type="project" value="UniProtKB-SubCell"/>
</dbReference>
<sequence>ITMFTDDNYNGSLCVCRQGTKNFDEAHPCNPRSPSDFYYWETDYDGHTDDRGDFVSVVNQPKGAADDRSITTDKFKPVKPGRWRLYFLHKDVDTPTPPKEEVDVSDTGVGFEINGQGGVYNFVVTGEGDVPGELQVNMLHVYQVVQDNQMNILWQIPQYVVLTAAEILFSITGYEFAYSQTAPSMKTLVQALWLLTTAIGDAIIVLITALDLFDDLATQFFAYAGVMFVVICIFALMAIFYFEYQYYTKPEDEDDEEEEEEECKAIED</sequence>
<evidence type="ECO:0000256" key="5">
    <source>
        <dbReference type="ARBA" id="ARBA00022989"/>
    </source>
</evidence>
<keyword evidence="4" id="KW-0571">Peptide transport</keyword>
<accession>A0AAN5DEN2</accession>
<evidence type="ECO:0000313" key="8">
    <source>
        <dbReference type="EMBL" id="GMR62133.1"/>
    </source>
</evidence>
<evidence type="ECO:0000256" key="4">
    <source>
        <dbReference type="ARBA" id="ARBA00022856"/>
    </source>
</evidence>
<dbReference type="GO" id="GO:0015833">
    <property type="term" value="P:peptide transport"/>
    <property type="evidence" value="ECO:0007669"/>
    <property type="project" value="UniProtKB-KW"/>
</dbReference>
<dbReference type="Proteomes" id="UP001328107">
    <property type="component" value="Unassembled WGS sequence"/>
</dbReference>
<keyword evidence="3 7" id="KW-0812">Transmembrane</keyword>
<dbReference type="InterPro" id="IPR000109">
    <property type="entry name" value="POT_fam"/>
</dbReference>
<keyword evidence="9" id="KW-1185">Reference proteome</keyword>
<evidence type="ECO:0000313" key="9">
    <source>
        <dbReference type="Proteomes" id="UP001328107"/>
    </source>
</evidence>
<keyword evidence="5 7" id="KW-1133">Transmembrane helix</keyword>
<feature type="non-terminal residue" evidence="8">
    <location>
        <position position="268"/>
    </location>
</feature>
<dbReference type="AlphaFoldDB" id="A0AAN5DEN2"/>
<keyword evidence="4" id="KW-0653">Protein transport</keyword>
<comment type="similarity">
    <text evidence="2">Belongs to the major facilitator superfamily. Proton-dependent oligopeptide transporter (POT/PTR) (TC 2.A.17) family.</text>
</comment>
<dbReference type="PANTHER" id="PTHR11654">
    <property type="entry name" value="OLIGOPEPTIDE TRANSPORTER-RELATED"/>
    <property type="match status" value="1"/>
</dbReference>
<evidence type="ECO:0000256" key="1">
    <source>
        <dbReference type="ARBA" id="ARBA00004141"/>
    </source>
</evidence>
<dbReference type="GO" id="GO:0022857">
    <property type="term" value="F:transmembrane transporter activity"/>
    <property type="evidence" value="ECO:0007669"/>
    <property type="project" value="InterPro"/>
</dbReference>
<proteinExistence type="inferred from homology"/>
<dbReference type="Gene3D" id="1.20.1250.20">
    <property type="entry name" value="MFS general substrate transporter like domains"/>
    <property type="match status" value="1"/>
</dbReference>
<dbReference type="EMBL" id="BTRK01000006">
    <property type="protein sequence ID" value="GMR62133.1"/>
    <property type="molecule type" value="Genomic_DNA"/>
</dbReference>
<gene>
    <name evidence="8" type="ORF">PMAYCL1PPCAC_32328</name>
</gene>
<name>A0AAN5DEN2_9BILA</name>
<feature type="transmembrane region" description="Helical" evidence="7">
    <location>
        <begin position="220"/>
        <end position="242"/>
    </location>
</feature>
<evidence type="ECO:0000256" key="7">
    <source>
        <dbReference type="SAM" id="Phobius"/>
    </source>
</evidence>
<dbReference type="SUPFAM" id="SSF103473">
    <property type="entry name" value="MFS general substrate transporter"/>
    <property type="match status" value="1"/>
</dbReference>
<keyword evidence="4" id="KW-0813">Transport</keyword>
<evidence type="ECO:0000256" key="2">
    <source>
        <dbReference type="ARBA" id="ARBA00005982"/>
    </source>
</evidence>
<comment type="subcellular location">
    <subcellularLocation>
        <location evidence="1">Membrane</location>
        <topology evidence="1">Multi-pass membrane protein</topology>
    </subcellularLocation>
</comment>
<evidence type="ECO:0000256" key="6">
    <source>
        <dbReference type="ARBA" id="ARBA00023136"/>
    </source>
</evidence>
<dbReference type="InterPro" id="IPR036259">
    <property type="entry name" value="MFS_trans_sf"/>
</dbReference>
<feature type="transmembrane region" description="Helical" evidence="7">
    <location>
        <begin position="191"/>
        <end position="213"/>
    </location>
</feature>